<dbReference type="InterPro" id="IPR045851">
    <property type="entry name" value="AMP-bd_C_sf"/>
</dbReference>
<comment type="caution">
    <text evidence="8">The sequence shown here is derived from an EMBL/GenBank/DDBJ whole genome shotgun (WGS) entry which is preliminary data.</text>
</comment>
<dbReference type="Gene3D" id="3.30.300.30">
    <property type="match status" value="1"/>
</dbReference>
<evidence type="ECO:0000313" key="9">
    <source>
        <dbReference type="Proteomes" id="UP000321638"/>
    </source>
</evidence>
<dbReference type="PROSITE" id="PS00455">
    <property type="entry name" value="AMP_BINDING"/>
    <property type="match status" value="1"/>
</dbReference>
<evidence type="ECO:0000259" key="6">
    <source>
        <dbReference type="Pfam" id="PF00501"/>
    </source>
</evidence>
<reference evidence="8 9" key="1">
    <citation type="submission" date="2019-06" db="EMBL/GenBank/DDBJ databases">
        <title>New taxonomy in bacterial strain CC-CFT640, isolated from vineyard.</title>
        <authorList>
            <person name="Lin S.-Y."/>
            <person name="Tsai C.-F."/>
            <person name="Young C.-C."/>
        </authorList>
    </citation>
    <scope>NUCLEOTIDE SEQUENCE [LARGE SCALE GENOMIC DNA]</scope>
    <source>
        <strain evidence="8 9">CC-CFT640</strain>
    </source>
</reference>
<dbReference type="EMBL" id="VDUZ01000002">
    <property type="protein sequence ID" value="TXL81975.1"/>
    <property type="molecule type" value="Genomic_DNA"/>
</dbReference>
<evidence type="ECO:0000256" key="4">
    <source>
        <dbReference type="ARBA" id="ARBA00066616"/>
    </source>
</evidence>
<dbReference type="SUPFAM" id="SSF56801">
    <property type="entry name" value="Acetyl-CoA synthetase-like"/>
    <property type="match status" value="1"/>
</dbReference>
<dbReference type="FunFam" id="3.30.300.30:FF:000008">
    <property type="entry name" value="2,3-dihydroxybenzoate-AMP ligase"/>
    <property type="match status" value="1"/>
</dbReference>
<evidence type="ECO:0000256" key="5">
    <source>
        <dbReference type="ARBA" id="ARBA00067668"/>
    </source>
</evidence>
<evidence type="ECO:0000256" key="3">
    <source>
        <dbReference type="ARBA" id="ARBA00051915"/>
    </source>
</evidence>
<dbReference type="Pfam" id="PF00501">
    <property type="entry name" value="AMP-binding"/>
    <property type="match status" value="1"/>
</dbReference>
<dbReference type="Proteomes" id="UP000321638">
    <property type="component" value="Unassembled WGS sequence"/>
</dbReference>
<dbReference type="AlphaFoldDB" id="A0A5C8PVD6"/>
<dbReference type="EC" id="6.2.1.44" evidence="4"/>
<dbReference type="Pfam" id="PF13193">
    <property type="entry name" value="AMP-binding_C"/>
    <property type="match status" value="1"/>
</dbReference>
<feature type="domain" description="AMP-binding enzyme C-terminal" evidence="7">
    <location>
        <begin position="416"/>
        <end position="492"/>
    </location>
</feature>
<keyword evidence="2 8" id="KW-0436">Ligase</keyword>
<evidence type="ECO:0000256" key="2">
    <source>
        <dbReference type="ARBA" id="ARBA00022598"/>
    </source>
</evidence>
<gene>
    <name evidence="8" type="ORF">FHP25_02595</name>
</gene>
<keyword evidence="9" id="KW-1185">Reference proteome</keyword>
<evidence type="ECO:0000259" key="7">
    <source>
        <dbReference type="Pfam" id="PF13193"/>
    </source>
</evidence>
<dbReference type="InterPro" id="IPR020845">
    <property type="entry name" value="AMP-binding_CS"/>
</dbReference>
<dbReference type="InterPro" id="IPR000873">
    <property type="entry name" value="AMP-dep_synth/lig_dom"/>
</dbReference>
<dbReference type="PANTHER" id="PTHR43767:SF1">
    <property type="entry name" value="NONRIBOSOMAL PEPTIDE SYNTHASE PES1 (EUROFUNG)-RELATED"/>
    <property type="match status" value="1"/>
</dbReference>
<comment type="similarity">
    <text evidence="1">Belongs to the ATP-dependent AMP-binding enzyme family.</text>
</comment>
<dbReference type="InterPro" id="IPR050237">
    <property type="entry name" value="ATP-dep_AMP-bd_enzyme"/>
</dbReference>
<organism evidence="8 9">
    <name type="scientific">Vineibacter terrae</name>
    <dbReference type="NCBI Taxonomy" id="2586908"/>
    <lineage>
        <taxon>Bacteria</taxon>
        <taxon>Pseudomonadati</taxon>
        <taxon>Pseudomonadota</taxon>
        <taxon>Alphaproteobacteria</taxon>
        <taxon>Hyphomicrobiales</taxon>
        <taxon>Vineibacter</taxon>
    </lineage>
</organism>
<dbReference type="OrthoDB" id="9803968at2"/>
<dbReference type="InterPro" id="IPR025110">
    <property type="entry name" value="AMP-bd_C"/>
</dbReference>
<evidence type="ECO:0000256" key="1">
    <source>
        <dbReference type="ARBA" id="ARBA00006432"/>
    </source>
</evidence>
<sequence>MDVRTQMRSAAGYYAQREAIVAGGRRLTFAQAWERGIRLANGLLALGLQAQDRVAVLEDNRLESADMFLGAAIANLVRVPLYPRNARDSHLHMMGHTNCRVLVVDEKHLPEIEGLQAELPDLQHVIVRDAGYEAWLAKQSAVDPDPKIAPDDNFIIRHTGGTTGKSKGVAYSHRAWLAAGRDWFYLYPPVEPGDTALHLGPISHGSGYLFTPVWLAGGCNVMMDRFDPAAVLDTFERERIGYLFMVPTMLNAINRIPGIEQRKFPHLKCMLVAAAPIADDTAMKAYEIFGKAMYQGYGQTEVLPVAMMGPAQWFATDVPGSTPLRACGLPLPFAQLQIWDEGNKPVPPGTPGEIVAKTDGQMTAFWNDPKATAERLVDGWVKTGDVGYLDANGYLYMVDRVGDMIVSGGFNIYPAELENTISDHPDVIEVAVFGIPHERWGETPCAVCTVKAGASVTEAELIQLCEERLGNYKRPGKVVLRAEPLPKTPVGKIKRKELREPFWVGHGRRVAGS</sequence>
<comment type="catalytic activity">
    <reaction evidence="3">
        <text>3-(methylsulfanyl)propanoate + ATP + CoA = 3-(methylsulfanyl)propanoyl-CoA + AMP + diphosphate</text>
        <dbReference type="Rhea" id="RHEA:43052"/>
        <dbReference type="ChEBI" id="CHEBI:30616"/>
        <dbReference type="ChEBI" id="CHEBI:33019"/>
        <dbReference type="ChEBI" id="CHEBI:49016"/>
        <dbReference type="ChEBI" id="CHEBI:57287"/>
        <dbReference type="ChEBI" id="CHEBI:82815"/>
        <dbReference type="ChEBI" id="CHEBI:456215"/>
        <dbReference type="EC" id="6.2.1.44"/>
    </reaction>
    <physiologicalReaction direction="left-to-right" evidence="3">
        <dbReference type="Rhea" id="RHEA:43053"/>
    </physiologicalReaction>
</comment>
<dbReference type="RefSeq" id="WP_147845330.1">
    <property type="nucleotide sequence ID" value="NZ_VDUZ01000002.1"/>
</dbReference>
<dbReference type="GO" id="GO:0016878">
    <property type="term" value="F:acid-thiol ligase activity"/>
    <property type="evidence" value="ECO:0007669"/>
    <property type="project" value="UniProtKB-ARBA"/>
</dbReference>
<feature type="domain" description="AMP-dependent synthetase/ligase" evidence="6">
    <location>
        <begin position="10"/>
        <end position="366"/>
    </location>
</feature>
<protein>
    <recommendedName>
        <fullName evidence="5">3-methylmercaptopropionyl-CoA ligase</fullName>
        <ecNumber evidence="4">6.2.1.44</ecNumber>
    </recommendedName>
</protein>
<dbReference type="Gene3D" id="3.40.50.12780">
    <property type="entry name" value="N-terminal domain of ligase-like"/>
    <property type="match status" value="1"/>
</dbReference>
<dbReference type="InterPro" id="IPR042099">
    <property type="entry name" value="ANL_N_sf"/>
</dbReference>
<accession>A0A5C8PVD6</accession>
<name>A0A5C8PVD6_9HYPH</name>
<evidence type="ECO:0000313" key="8">
    <source>
        <dbReference type="EMBL" id="TXL81975.1"/>
    </source>
</evidence>
<proteinExistence type="inferred from homology"/>
<dbReference type="PANTHER" id="PTHR43767">
    <property type="entry name" value="LONG-CHAIN-FATTY-ACID--COA LIGASE"/>
    <property type="match status" value="1"/>
</dbReference>